<keyword evidence="3" id="KW-1185">Reference proteome</keyword>
<organism evidence="2 3">
    <name type="scientific">Streptomyces catenulae</name>
    <dbReference type="NCBI Taxonomy" id="66875"/>
    <lineage>
        <taxon>Bacteria</taxon>
        <taxon>Bacillati</taxon>
        <taxon>Actinomycetota</taxon>
        <taxon>Actinomycetes</taxon>
        <taxon>Kitasatosporales</taxon>
        <taxon>Streptomycetaceae</taxon>
        <taxon>Streptomyces</taxon>
    </lineage>
</organism>
<dbReference type="Proteomes" id="UP001550853">
    <property type="component" value="Unassembled WGS sequence"/>
</dbReference>
<name>A0ABV2Z5J8_9ACTN</name>
<feature type="region of interest" description="Disordered" evidence="1">
    <location>
        <begin position="39"/>
        <end position="68"/>
    </location>
</feature>
<dbReference type="EMBL" id="JBEZVI010000024">
    <property type="protein sequence ID" value="MEU3713280.1"/>
    <property type="molecule type" value="Genomic_DNA"/>
</dbReference>
<reference evidence="2 3" key="1">
    <citation type="submission" date="2024-06" db="EMBL/GenBank/DDBJ databases">
        <title>The Natural Products Discovery Center: Release of the First 8490 Sequenced Strains for Exploring Actinobacteria Biosynthetic Diversity.</title>
        <authorList>
            <person name="Kalkreuter E."/>
            <person name="Kautsar S.A."/>
            <person name="Yang D."/>
            <person name="Bader C.D."/>
            <person name="Teijaro C.N."/>
            <person name="Fluegel L."/>
            <person name="Davis C.M."/>
            <person name="Simpson J.R."/>
            <person name="Lauterbach L."/>
            <person name="Steele A.D."/>
            <person name="Gui C."/>
            <person name="Meng S."/>
            <person name="Li G."/>
            <person name="Viehrig K."/>
            <person name="Ye F."/>
            <person name="Su P."/>
            <person name="Kiefer A.F."/>
            <person name="Nichols A."/>
            <person name="Cepeda A.J."/>
            <person name="Yan W."/>
            <person name="Fan B."/>
            <person name="Jiang Y."/>
            <person name="Adhikari A."/>
            <person name="Zheng C.-J."/>
            <person name="Schuster L."/>
            <person name="Cowan T.M."/>
            <person name="Smanski M.J."/>
            <person name="Chevrette M.G."/>
            <person name="De Carvalho L.P.S."/>
            <person name="Shen B."/>
        </authorList>
    </citation>
    <scope>NUCLEOTIDE SEQUENCE [LARGE SCALE GENOMIC DNA]</scope>
    <source>
        <strain evidence="2 3">NPDC033039</strain>
    </source>
</reference>
<evidence type="ECO:0000313" key="3">
    <source>
        <dbReference type="Proteomes" id="UP001550853"/>
    </source>
</evidence>
<sequence>MDASMDASMDFTPSLLTVIIRDTHSDITRVSRVTPVVAGPILTPPLRDPRKNAAKSTSGGVFVGEDGD</sequence>
<evidence type="ECO:0000256" key="1">
    <source>
        <dbReference type="SAM" id="MobiDB-lite"/>
    </source>
</evidence>
<evidence type="ECO:0000313" key="2">
    <source>
        <dbReference type="EMBL" id="MEU3713280.1"/>
    </source>
</evidence>
<comment type="caution">
    <text evidence="2">The sequence shown here is derived from an EMBL/GenBank/DDBJ whole genome shotgun (WGS) entry which is preliminary data.</text>
</comment>
<accession>A0ABV2Z5J8</accession>
<protein>
    <submittedName>
        <fullName evidence="2">Uncharacterized protein</fullName>
    </submittedName>
</protein>
<proteinExistence type="predicted"/>
<dbReference type="RefSeq" id="WP_157848054.1">
    <property type="nucleotide sequence ID" value="NZ_JBEZVI010000024.1"/>
</dbReference>
<gene>
    <name evidence="2" type="ORF">AB0E61_24695</name>
</gene>